<dbReference type="Gene3D" id="2.60.40.1120">
    <property type="entry name" value="Carboxypeptidase-like, regulatory domain"/>
    <property type="match status" value="1"/>
</dbReference>
<sequence length="199" mass="22652">MNHKLPLLLTLLMPLITTAQSDSQQTYIISGRVVSALTGNPIPYCQITYKRNSNTRGTDGDSLGNFTLSKLTAGSYNLSFKAIGYSDTDTTITLTDHDITNRNWPVRTTCTALSQDSALIDIRANRIKLFLQSGDPPVRYTSDKRFSKKYRVTFYDFGDLIIHNYDCLVAYNQTVFKYLDQTYGRKWRTSFRPDVPGYK</sequence>
<evidence type="ECO:0000313" key="3">
    <source>
        <dbReference type="Proteomes" id="UP000283523"/>
    </source>
</evidence>
<feature type="signal peptide" evidence="1">
    <location>
        <begin position="1"/>
        <end position="19"/>
    </location>
</feature>
<dbReference type="SUPFAM" id="SSF49452">
    <property type="entry name" value="Starch-binding domain-like"/>
    <property type="match status" value="1"/>
</dbReference>
<accession>A0A418LWH9</accession>
<keyword evidence="3" id="KW-1185">Reference proteome</keyword>
<dbReference type="AlphaFoldDB" id="A0A418LWH9"/>
<keyword evidence="1" id="KW-0732">Signal</keyword>
<dbReference type="EMBL" id="QXED01000016">
    <property type="protein sequence ID" value="RIV17669.1"/>
    <property type="molecule type" value="Genomic_DNA"/>
</dbReference>
<dbReference type="InterPro" id="IPR013784">
    <property type="entry name" value="Carb-bd-like_fold"/>
</dbReference>
<proteinExistence type="predicted"/>
<dbReference type="Pfam" id="PF13620">
    <property type="entry name" value="CarboxypepD_reg"/>
    <property type="match status" value="1"/>
</dbReference>
<comment type="caution">
    <text evidence="2">The sequence shown here is derived from an EMBL/GenBank/DDBJ whole genome shotgun (WGS) entry which is preliminary data.</text>
</comment>
<evidence type="ECO:0008006" key="4">
    <source>
        <dbReference type="Google" id="ProtNLM"/>
    </source>
</evidence>
<reference evidence="2 3" key="1">
    <citation type="submission" date="2018-08" db="EMBL/GenBank/DDBJ databases">
        <title>Fibrisoma montanum sp. nov., isolated from Danxia mountain soil.</title>
        <authorList>
            <person name="Huang Y."/>
        </authorList>
    </citation>
    <scope>NUCLEOTIDE SEQUENCE [LARGE SCALE GENOMIC DNA]</scope>
    <source>
        <strain evidence="2 3">HYT19</strain>
    </source>
</reference>
<dbReference type="Proteomes" id="UP000283523">
    <property type="component" value="Unassembled WGS sequence"/>
</dbReference>
<evidence type="ECO:0000256" key="1">
    <source>
        <dbReference type="SAM" id="SignalP"/>
    </source>
</evidence>
<protein>
    <recommendedName>
        <fullName evidence="4">Carboxypeptidase-like regulatory domain-containing protein</fullName>
    </recommendedName>
</protein>
<dbReference type="RefSeq" id="WP_119671635.1">
    <property type="nucleotide sequence ID" value="NZ_QXED01000016.1"/>
</dbReference>
<evidence type="ECO:0000313" key="2">
    <source>
        <dbReference type="EMBL" id="RIV17669.1"/>
    </source>
</evidence>
<organism evidence="2 3">
    <name type="scientific">Fibrisoma montanum</name>
    <dbReference type="NCBI Taxonomy" id="2305895"/>
    <lineage>
        <taxon>Bacteria</taxon>
        <taxon>Pseudomonadati</taxon>
        <taxon>Bacteroidota</taxon>
        <taxon>Cytophagia</taxon>
        <taxon>Cytophagales</taxon>
        <taxon>Spirosomataceae</taxon>
        <taxon>Fibrisoma</taxon>
    </lineage>
</organism>
<gene>
    <name evidence="2" type="ORF">DYU11_30970</name>
</gene>
<dbReference type="GO" id="GO:0030246">
    <property type="term" value="F:carbohydrate binding"/>
    <property type="evidence" value="ECO:0007669"/>
    <property type="project" value="InterPro"/>
</dbReference>
<feature type="chain" id="PRO_5019587141" description="Carboxypeptidase-like regulatory domain-containing protein" evidence="1">
    <location>
        <begin position="20"/>
        <end position="199"/>
    </location>
</feature>
<name>A0A418LWH9_9BACT</name>